<keyword evidence="2" id="KW-0479">Metal-binding</keyword>
<evidence type="ECO:0000256" key="2">
    <source>
        <dbReference type="ARBA" id="ARBA00022723"/>
    </source>
</evidence>
<dbReference type="PANTHER" id="PTHR31001:SF50">
    <property type="entry name" value="ZN(II)2CYS6 TRANSCRIPTION FACTOR (EUROFUNG)"/>
    <property type="match status" value="1"/>
</dbReference>
<evidence type="ECO:0000256" key="4">
    <source>
        <dbReference type="ARBA" id="ARBA00023163"/>
    </source>
</evidence>
<reference evidence="7" key="2">
    <citation type="submission" date="2023-01" db="EMBL/GenBank/DDBJ databases">
        <authorList>
            <person name="Petersen C."/>
        </authorList>
    </citation>
    <scope>NUCLEOTIDE SEQUENCE</scope>
    <source>
        <strain evidence="7">IBT 12815</strain>
    </source>
</reference>
<gene>
    <name evidence="7" type="ORF">N7537_004089</name>
</gene>
<evidence type="ECO:0000256" key="1">
    <source>
        <dbReference type="ARBA" id="ARBA00004123"/>
    </source>
</evidence>
<dbReference type="AlphaFoldDB" id="A0AAD6H5T9"/>
<sequence>MSSRIQSQVRFKKKLSTQKGQPMGLARRIFGLALRAGEESTSSRKPRKRHADDILERLTRLEDVIASVKFPKQGGIKGGDLPSFLKENDESELFRRWRKVSYGCSSSSTPLRGDKHHGQVLSGDECVNPWPEYGVGKLVPSEGGSRYINNNFWISIDQEVEDLKSSLVELSDTEDDPAFPSALQDPTLGQSFVFGHPSSNAEMATLHPPYQLIPSMWSLFKTNVDPLVKVLHIPTMEPKISEAQDHLGSLSRGTEVLMFAIYYSTKFPVA</sequence>
<evidence type="ECO:0000313" key="7">
    <source>
        <dbReference type="EMBL" id="KAJ5607470.1"/>
    </source>
</evidence>
<dbReference type="CDD" id="cd12148">
    <property type="entry name" value="fungal_TF_MHR"/>
    <property type="match status" value="1"/>
</dbReference>
<dbReference type="GO" id="GO:0005634">
    <property type="term" value="C:nucleus"/>
    <property type="evidence" value="ECO:0007669"/>
    <property type="project" value="UniProtKB-SubCell"/>
</dbReference>
<name>A0AAD6H5T9_9EURO</name>
<dbReference type="EMBL" id="JAQJAE010000002">
    <property type="protein sequence ID" value="KAJ5607470.1"/>
    <property type="molecule type" value="Genomic_DNA"/>
</dbReference>
<evidence type="ECO:0000256" key="6">
    <source>
        <dbReference type="SAM" id="MobiDB-lite"/>
    </source>
</evidence>
<protein>
    <submittedName>
        <fullName evidence="7">Uncharacterized protein</fullName>
    </submittedName>
</protein>
<evidence type="ECO:0000256" key="3">
    <source>
        <dbReference type="ARBA" id="ARBA00023015"/>
    </source>
</evidence>
<feature type="region of interest" description="Disordered" evidence="6">
    <location>
        <begin position="1"/>
        <end position="20"/>
    </location>
</feature>
<evidence type="ECO:0000313" key="8">
    <source>
        <dbReference type="Proteomes" id="UP001213799"/>
    </source>
</evidence>
<dbReference type="PANTHER" id="PTHR31001">
    <property type="entry name" value="UNCHARACTERIZED TRANSCRIPTIONAL REGULATORY PROTEIN"/>
    <property type="match status" value="1"/>
</dbReference>
<accession>A0AAD6H5T9</accession>
<keyword evidence="8" id="KW-1185">Reference proteome</keyword>
<keyword evidence="3" id="KW-0805">Transcription regulation</keyword>
<dbReference type="RefSeq" id="XP_056754895.1">
    <property type="nucleotide sequence ID" value="XM_056895147.1"/>
</dbReference>
<dbReference type="GeneID" id="81585389"/>
<dbReference type="Proteomes" id="UP001213799">
    <property type="component" value="Unassembled WGS sequence"/>
</dbReference>
<reference evidence="7" key="1">
    <citation type="journal article" date="2023" name="IMA Fungus">
        <title>Comparative genomic study of the Penicillium genus elucidates a diverse pangenome and 15 lateral gene transfer events.</title>
        <authorList>
            <person name="Petersen C."/>
            <person name="Sorensen T."/>
            <person name="Nielsen M.R."/>
            <person name="Sondergaard T.E."/>
            <person name="Sorensen J.L."/>
            <person name="Fitzpatrick D.A."/>
            <person name="Frisvad J.C."/>
            <person name="Nielsen K.L."/>
        </authorList>
    </citation>
    <scope>NUCLEOTIDE SEQUENCE</scope>
    <source>
        <strain evidence="7">IBT 12815</strain>
    </source>
</reference>
<comment type="subcellular location">
    <subcellularLocation>
        <location evidence="1">Nucleus</location>
    </subcellularLocation>
</comment>
<organism evidence="7 8">
    <name type="scientific">Penicillium hordei</name>
    <dbReference type="NCBI Taxonomy" id="40994"/>
    <lineage>
        <taxon>Eukaryota</taxon>
        <taxon>Fungi</taxon>
        <taxon>Dikarya</taxon>
        <taxon>Ascomycota</taxon>
        <taxon>Pezizomycotina</taxon>
        <taxon>Eurotiomycetes</taxon>
        <taxon>Eurotiomycetidae</taxon>
        <taxon>Eurotiales</taxon>
        <taxon>Aspergillaceae</taxon>
        <taxon>Penicillium</taxon>
    </lineage>
</organism>
<proteinExistence type="predicted"/>
<keyword evidence="5" id="KW-0539">Nucleus</keyword>
<dbReference type="InterPro" id="IPR050613">
    <property type="entry name" value="Sec_Metabolite_Reg"/>
</dbReference>
<dbReference type="GO" id="GO:0046872">
    <property type="term" value="F:metal ion binding"/>
    <property type="evidence" value="ECO:0007669"/>
    <property type="project" value="UniProtKB-KW"/>
</dbReference>
<comment type="caution">
    <text evidence="7">The sequence shown here is derived from an EMBL/GenBank/DDBJ whole genome shotgun (WGS) entry which is preliminary data.</text>
</comment>
<keyword evidence="4" id="KW-0804">Transcription</keyword>
<evidence type="ECO:0000256" key="5">
    <source>
        <dbReference type="ARBA" id="ARBA00023242"/>
    </source>
</evidence>